<dbReference type="HAMAP" id="MF_00014">
    <property type="entry name" value="Ribosome_mat_RimM"/>
    <property type="match status" value="1"/>
</dbReference>
<dbReference type="Pfam" id="PF01782">
    <property type="entry name" value="RimM"/>
    <property type="match status" value="1"/>
</dbReference>
<sequence length="174" mass="19494">MSEYIHIGKLAATHGLQGEFVLKHVLGRKTDFKNTSAIFIEKIKGEYLPYFHEKSTIKNDAETIIKLEGINTKEAAASLLQKKVWLTKTNFDSLVSKTAPVNLIGFTVYNDNEKLGSVESVIEQPLQVLLQLTIKNKEVLIPLNEATLLHIDRKKKEVHVSLPAGLLEVYLGNN</sequence>
<comment type="subunit">
    <text evidence="5">Binds ribosomal protein uS19.</text>
</comment>
<dbReference type="InterPro" id="IPR002676">
    <property type="entry name" value="RimM_N"/>
</dbReference>
<dbReference type="AlphaFoldDB" id="A0A1I5WLM2"/>
<dbReference type="STRING" id="1465490.SAMN05444277_106263"/>
<accession>A0A1I5WLM2</accession>
<evidence type="ECO:0000256" key="5">
    <source>
        <dbReference type="HAMAP-Rule" id="MF_00014"/>
    </source>
</evidence>
<protein>
    <recommendedName>
        <fullName evidence="5">Ribosome maturation factor RimM</fullName>
    </recommendedName>
</protein>
<keyword evidence="3 5" id="KW-0698">rRNA processing</keyword>
<evidence type="ECO:0000259" key="7">
    <source>
        <dbReference type="Pfam" id="PF24986"/>
    </source>
</evidence>
<comment type="function">
    <text evidence="5">An accessory protein needed during the final step in the assembly of 30S ribosomal subunit, possibly for assembly of the head region. Essential for efficient processing of 16S rRNA. May be needed both before and after RbfA during the maturation of 16S rRNA. It has affinity for free ribosomal 30S subunits but not for 70S ribosomes.</text>
</comment>
<name>A0A1I5WLM2_9BACT</name>
<dbReference type="SUPFAM" id="SSF50447">
    <property type="entry name" value="Translation proteins"/>
    <property type="match status" value="1"/>
</dbReference>
<dbReference type="InterPro" id="IPR011961">
    <property type="entry name" value="RimM"/>
</dbReference>
<evidence type="ECO:0000256" key="1">
    <source>
        <dbReference type="ARBA" id="ARBA00022490"/>
    </source>
</evidence>
<proteinExistence type="inferred from homology"/>
<dbReference type="InterPro" id="IPR056792">
    <property type="entry name" value="PRC_RimM"/>
</dbReference>
<evidence type="ECO:0000256" key="4">
    <source>
        <dbReference type="ARBA" id="ARBA00023186"/>
    </source>
</evidence>
<dbReference type="Pfam" id="PF24986">
    <property type="entry name" value="PRC_RimM"/>
    <property type="match status" value="1"/>
</dbReference>
<dbReference type="EMBL" id="FOXQ01000006">
    <property type="protein sequence ID" value="SFQ20477.1"/>
    <property type="molecule type" value="Genomic_DNA"/>
</dbReference>
<evidence type="ECO:0000256" key="3">
    <source>
        <dbReference type="ARBA" id="ARBA00022552"/>
    </source>
</evidence>
<comment type="domain">
    <text evidence="5">The PRC barrel domain binds ribosomal protein uS19.</text>
</comment>
<dbReference type="InterPro" id="IPR009000">
    <property type="entry name" value="Transl_B-barrel_sf"/>
</dbReference>
<gene>
    <name evidence="5" type="primary">rimM</name>
    <name evidence="8" type="ORF">SAMN05444277_106263</name>
</gene>
<dbReference type="GO" id="GO:0005840">
    <property type="term" value="C:ribosome"/>
    <property type="evidence" value="ECO:0007669"/>
    <property type="project" value="InterPro"/>
</dbReference>
<dbReference type="Gene3D" id="2.40.30.60">
    <property type="entry name" value="RimM"/>
    <property type="match status" value="1"/>
</dbReference>
<dbReference type="Gene3D" id="2.30.30.240">
    <property type="entry name" value="PRC-barrel domain"/>
    <property type="match status" value="1"/>
</dbReference>
<dbReference type="SUPFAM" id="SSF50346">
    <property type="entry name" value="PRC-barrel domain"/>
    <property type="match status" value="1"/>
</dbReference>
<dbReference type="GO" id="GO:0043022">
    <property type="term" value="F:ribosome binding"/>
    <property type="evidence" value="ECO:0007669"/>
    <property type="project" value="InterPro"/>
</dbReference>
<dbReference type="InterPro" id="IPR011033">
    <property type="entry name" value="PRC_barrel-like_sf"/>
</dbReference>
<evidence type="ECO:0000313" key="9">
    <source>
        <dbReference type="Proteomes" id="UP000199031"/>
    </source>
</evidence>
<reference evidence="8 9" key="1">
    <citation type="submission" date="2016-10" db="EMBL/GenBank/DDBJ databases">
        <authorList>
            <person name="de Groot N.N."/>
        </authorList>
    </citation>
    <scope>NUCLEOTIDE SEQUENCE [LARGE SCALE GENOMIC DNA]</scope>
    <source>
        <strain evidence="8 9">DSM 28286</strain>
    </source>
</reference>
<dbReference type="GO" id="GO:0006364">
    <property type="term" value="P:rRNA processing"/>
    <property type="evidence" value="ECO:0007669"/>
    <property type="project" value="UniProtKB-UniRule"/>
</dbReference>
<organism evidence="8 9">
    <name type="scientific">Parafilimonas terrae</name>
    <dbReference type="NCBI Taxonomy" id="1465490"/>
    <lineage>
        <taxon>Bacteria</taxon>
        <taxon>Pseudomonadati</taxon>
        <taxon>Bacteroidota</taxon>
        <taxon>Chitinophagia</taxon>
        <taxon>Chitinophagales</taxon>
        <taxon>Chitinophagaceae</taxon>
        <taxon>Parafilimonas</taxon>
    </lineage>
</organism>
<comment type="subcellular location">
    <subcellularLocation>
        <location evidence="5">Cytoplasm</location>
    </subcellularLocation>
</comment>
<dbReference type="InterPro" id="IPR036976">
    <property type="entry name" value="RimM_N_sf"/>
</dbReference>
<evidence type="ECO:0000256" key="2">
    <source>
        <dbReference type="ARBA" id="ARBA00022517"/>
    </source>
</evidence>
<dbReference type="GO" id="GO:0005737">
    <property type="term" value="C:cytoplasm"/>
    <property type="evidence" value="ECO:0007669"/>
    <property type="project" value="UniProtKB-SubCell"/>
</dbReference>
<evidence type="ECO:0000313" key="8">
    <source>
        <dbReference type="EMBL" id="SFQ20477.1"/>
    </source>
</evidence>
<dbReference type="PANTHER" id="PTHR33692:SF1">
    <property type="entry name" value="RIBOSOME MATURATION FACTOR RIMM"/>
    <property type="match status" value="1"/>
</dbReference>
<keyword evidence="9" id="KW-1185">Reference proteome</keyword>
<feature type="domain" description="Ribosome maturation factor RimM PRC barrel" evidence="7">
    <location>
        <begin position="101"/>
        <end position="166"/>
    </location>
</feature>
<dbReference type="RefSeq" id="WP_090658688.1">
    <property type="nucleotide sequence ID" value="NZ_FOXQ01000006.1"/>
</dbReference>
<evidence type="ECO:0000259" key="6">
    <source>
        <dbReference type="Pfam" id="PF01782"/>
    </source>
</evidence>
<dbReference type="PANTHER" id="PTHR33692">
    <property type="entry name" value="RIBOSOME MATURATION FACTOR RIMM"/>
    <property type="match status" value="1"/>
</dbReference>
<keyword evidence="4 5" id="KW-0143">Chaperone</keyword>
<dbReference type="NCBIfam" id="TIGR02273">
    <property type="entry name" value="16S_RimM"/>
    <property type="match status" value="1"/>
</dbReference>
<dbReference type="Proteomes" id="UP000199031">
    <property type="component" value="Unassembled WGS sequence"/>
</dbReference>
<comment type="similarity">
    <text evidence="5">Belongs to the RimM family.</text>
</comment>
<dbReference type="OrthoDB" id="9810331at2"/>
<feature type="domain" description="RimM N-terminal" evidence="6">
    <location>
        <begin position="7"/>
        <end position="88"/>
    </location>
</feature>
<dbReference type="GO" id="GO:0042274">
    <property type="term" value="P:ribosomal small subunit biogenesis"/>
    <property type="evidence" value="ECO:0007669"/>
    <property type="project" value="UniProtKB-UniRule"/>
</dbReference>
<keyword evidence="2 5" id="KW-0690">Ribosome biogenesis</keyword>
<keyword evidence="1 5" id="KW-0963">Cytoplasm</keyword>